<dbReference type="Gene3D" id="3.20.20.80">
    <property type="entry name" value="Glycosidases"/>
    <property type="match status" value="1"/>
</dbReference>
<dbReference type="SUPFAM" id="SSF54106">
    <property type="entry name" value="LysM domain"/>
    <property type="match status" value="1"/>
</dbReference>
<accession>A0AAP2RK68</accession>
<evidence type="ECO:0000256" key="1">
    <source>
        <dbReference type="ARBA" id="ARBA00023295"/>
    </source>
</evidence>
<feature type="domain" description="GH18" evidence="3">
    <location>
        <begin position="52"/>
        <end position="374"/>
    </location>
</feature>
<dbReference type="InterPro" id="IPR036779">
    <property type="entry name" value="LysM_dom_sf"/>
</dbReference>
<keyword evidence="1" id="KW-0326">Glycosidase</keyword>
<dbReference type="SMART" id="SM00636">
    <property type="entry name" value="Glyco_18"/>
    <property type="match status" value="1"/>
</dbReference>
<name>A0AAP2RK68_9FIRM</name>
<evidence type="ECO:0000259" key="3">
    <source>
        <dbReference type="PROSITE" id="PS51910"/>
    </source>
</evidence>
<keyword evidence="5" id="KW-1185">Reference proteome</keyword>
<dbReference type="PANTHER" id="PTHR46066">
    <property type="entry name" value="CHITINASE DOMAIN-CONTAINING PROTEIN 1 FAMILY MEMBER"/>
    <property type="match status" value="1"/>
</dbReference>
<dbReference type="PROSITE" id="PS51910">
    <property type="entry name" value="GH18_2"/>
    <property type="match status" value="1"/>
</dbReference>
<dbReference type="CDD" id="cd00118">
    <property type="entry name" value="LysM"/>
    <property type="match status" value="1"/>
</dbReference>
<keyword evidence="4" id="KW-0378">Hydrolase</keyword>
<dbReference type="InterPro" id="IPR011583">
    <property type="entry name" value="Chitinase_II/V-like_cat"/>
</dbReference>
<dbReference type="SMART" id="SM00257">
    <property type="entry name" value="LysM"/>
    <property type="match status" value="1"/>
</dbReference>
<dbReference type="InterPro" id="IPR001223">
    <property type="entry name" value="Glyco_hydro18_cat"/>
</dbReference>
<evidence type="ECO:0000313" key="5">
    <source>
        <dbReference type="Proteomes" id="UP001299265"/>
    </source>
</evidence>
<comment type="caution">
    <text evidence="4">The sequence shown here is derived from an EMBL/GenBank/DDBJ whole genome shotgun (WGS) entry which is preliminary data.</text>
</comment>
<dbReference type="Proteomes" id="UP001299265">
    <property type="component" value="Unassembled WGS sequence"/>
</dbReference>
<dbReference type="InterPro" id="IPR017853">
    <property type="entry name" value="GH"/>
</dbReference>
<reference evidence="4 5" key="1">
    <citation type="submission" date="2021-11" db="EMBL/GenBank/DDBJ databases">
        <title>Lacrimispora sp. nov. NSJ-141 isolated from human feces.</title>
        <authorList>
            <person name="Abdugheni R."/>
        </authorList>
    </citation>
    <scope>NUCLEOTIDE SEQUENCE [LARGE SCALE GENOMIC DNA]</scope>
    <source>
        <strain evidence="4 5">NSJ-141</strain>
    </source>
</reference>
<protein>
    <submittedName>
        <fullName evidence="4">Glycosyl hydrolase family 18 protein</fullName>
    </submittedName>
</protein>
<dbReference type="GO" id="GO:0016798">
    <property type="term" value="F:hydrolase activity, acting on glycosyl bonds"/>
    <property type="evidence" value="ECO:0007669"/>
    <property type="project" value="UniProtKB-KW"/>
</dbReference>
<dbReference type="GO" id="GO:0070492">
    <property type="term" value="F:oligosaccharide binding"/>
    <property type="evidence" value="ECO:0007669"/>
    <property type="project" value="TreeGrafter"/>
</dbReference>
<gene>
    <name evidence="4" type="ORF">LQE92_11005</name>
</gene>
<organism evidence="4 5">
    <name type="scientific">Lientehia hominis</name>
    <dbReference type="NCBI Taxonomy" id="2897778"/>
    <lineage>
        <taxon>Bacteria</taxon>
        <taxon>Bacillati</taxon>
        <taxon>Bacillota</taxon>
        <taxon>Clostridia</taxon>
        <taxon>Lachnospirales</taxon>
        <taxon>Lachnospiraceae</taxon>
        <taxon>Lientehia</taxon>
    </lineage>
</organism>
<dbReference type="SUPFAM" id="SSF51445">
    <property type="entry name" value="(Trans)glycosidases"/>
    <property type="match status" value="1"/>
</dbReference>
<dbReference type="Pfam" id="PF00704">
    <property type="entry name" value="Glyco_hydro_18"/>
    <property type="match status" value="1"/>
</dbReference>
<dbReference type="AlphaFoldDB" id="A0AAP2RK68"/>
<dbReference type="PANTHER" id="PTHR46066:SF2">
    <property type="entry name" value="CHITINASE DOMAIN-CONTAINING PROTEIN 1"/>
    <property type="match status" value="1"/>
</dbReference>
<dbReference type="InterPro" id="IPR029070">
    <property type="entry name" value="Chitinase_insertion_sf"/>
</dbReference>
<evidence type="ECO:0000259" key="2">
    <source>
        <dbReference type="PROSITE" id="PS51782"/>
    </source>
</evidence>
<dbReference type="Gene3D" id="3.10.350.10">
    <property type="entry name" value="LysM domain"/>
    <property type="match status" value="1"/>
</dbReference>
<evidence type="ECO:0000313" key="4">
    <source>
        <dbReference type="EMBL" id="MCD2493145.1"/>
    </source>
</evidence>
<feature type="domain" description="LysM" evidence="2">
    <location>
        <begin position="1"/>
        <end position="45"/>
    </location>
</feature>
<dbReference type="GO" id="GO:0012505">
    <property type="term" value="C:endomembrane system"/>
    <property type="evidence" value="ECO:0007669"/>
    <property type="project" value="TreeGrafter"/>
</dbReference>
<dbReference type="GO" id="GO:0005975">
    <property type="term" value="P:carbohydrate metabolic process"/>
    <property type="evidence" value="ECO:0007669"/>
    <property type="project" value="InterPro"/>
</dbReference>
<dbReference type="PROSITE" id="PS51782">
    <property type="entry name" value="LYSM"/>
    <property type="match status" value="1"/>
</dbReference>
<sequence length="374" mass="42126">MIYVVSRGDTLYEISQKFGVSEERIEYDNQLYGQIHLAEGQALYIAAGNTAKIRPMYITGYAYPYVERTVLQESLPLLNELLVFSFGYTLQGDLVYPQADDLWLVELAWNYGISPMLVLTPFGPDGKFNNYLIQTLVQDAAIRNTLVQNLLTAVRERGYAGVDVDFEYILPQDREAYAGFVGELRSVMNANGYIVSVALAPKTSADQPGLIYEGMDYRLLGQNADHVFLMTYEWGYTYGPPMAVAPLNKVREVLDYAVQEIPANKIIMGIPNYAYDWTLPFTRGTSEANIIGNVEAVQIAAAQGAAIQFEDAAQSPHFTYWENGIQHEVWFEDVRSVEAKLEFADAYGLMGVGYWNLMRPFRANWLLLQSLLGK</sequence>
<dbReference type="Gene3D" id="3.10.50.10">
    <property type="match status" value="1"/>
</dbReference>
<dbReference type="Pfam" id="PF01476">
    <property type="entry name" value="LysM"/>
    <property type="match status" value="1"/>
</dbReference>
<dbReference type="InterPro" id="IPR018392">
    <property type="entry name" value="LysM"/>
</dbReference>
<dbReference type="GO" id="GO:0008061">
    <property type="term" value="F:chitin binding"/>
    <property type="evidence" value="ECO:0007669"/>
    <property type="project" value="InterPro"/>
</dbReference>
<proteinExistence type="predicted"/>
<dbReference type="RefSeq" id="WP_231063011.1">
    <property type="nucleotide sequence ID" value="NZ_JAJNOR010000006.1"/>
</dbReference>
<dbReference type="EMBL" id="JAJNOR010000006">
    <property type="protein sequence ID" value="MCD2493145.1"/>
    <property type="molecule type" value="Genomic_DNA"/>
</dbReference>